<reference evidence="2" key="1">
    <citation type="journal article" date="2017" name="J. Phycol.">
        <title>Analysis of chloroplast genomes and a supermatrix inform reclassification of the Rhodomelaceae (Rhodophyta).</title>
        <authorList>
            <person name="Diaz-Tapia P."/>
            <person name="Maggs C.A."/>
            <person name="West J.A."/>
            <person name="Verbruggen H."/>
        </authorList>
    </citation>
    <scope>NUCLEOTIDE SEQUENCE</scope>
    <source>
        <strain evidence="2">JW3535</strain>
    </source>
</reference>
<protein>
    <submittedName>
        <fullName evidence="2">Uncharacterized protein</fullName>
    </submittedName>
</protein>
<evidence type="ECO:0000256" key="1">
    <source>
        <dbReference type="SAM" id="Phobius"/>
    </source>
</evidence>
<dbReference type="EMBL" id="MF101418">
    <property type="protein sequence ID" value="ARW61357.1"/>
    <property type="molecule type" value="Genomic_DNA"/>
</dbReference>
<keyword evidence="1" id="KW-0812">Transmembrane</keyword>
<gene>
    <name evidence="2" type="primary">orf41</name>
</gene>
<name>A0A1Z1M5L1_9FLOR</name>
<feature type="transmembrane region" description="Helical" evidence="1">
    <location>
        <begin position="21"/>
        <end position="40"/>
    </location>
</feature>
<keyword evidence="2" id="KW-0934">Plastid</keyword>
<organism evidence="2">
    <name type="scientific">Caloglossa intermedia</name>
    <dbReference type="NCBI Taxonomy" id="100879"/>
    <lineage>
        <taxon>Eukaryota</taxon>
        <taxon>Rhodophyta</taxon>
        <taxon>Florideophyceae</taxon>
        <taxon>Rhodymeniophycidae</taxon>
        <taxon>Ceramiales</taxon>
        <taxon>Delesseriaceae</taxon>
        <taxon>Caloglossa</taxon>
    </lineage>
</organism>
<evidence type="ECO:0000313" key="2">
    <source>
        <dbReference type="EMBL" id="ARW61357.1"/>
    </source>
</evidence>
<keyword evidence="2" id="KW-0150">Chloroplast</keyword>
<geneLocation type="chloroplast" evidence="2"/>
<accession>A0A1Z1M5L1</accession>
<sequence length="41" mass="4848">MSGLESSINISYVCRYLFRVFKIKTLILISFIYMLVILFIV</sequence>
<proteinExistence type="predicted"/>
<dbReference type="RefSeq" id="YP_009392795.1">
    <property type="nucleotide sequence ID" value="NC_035265.1"/>
</dbReference>
<dbReference type="GeneID" id="33354391"/>
<keyword evidence="1" id="KW-1133">Transmembrane helix</keyword>
<keyword evidence="1" id="KW-0472">Membrane</keyword>
<dbReference type="AlphaFoldDB" id="A0A1Z1M5L1"/>